<evidence type="ECO:0000256" key="1">
    <source>
        <dbReference type="SAM" id="Phobius"/>
    </source>
</evidence>
<feature type="transmembrane region" description="Helical" evidence="1">
    <location>
        <begin position="28"/>
        <end position="48"/>
    </location>
</feature>
<accession>A0A2P2P3S0</accession>
<name>A0A2P2P3S0_RHIMU</name>
<sequence length="98" mass="11434">MSPSSSSVRWHMWHEFFMQVRNSRNLEAFFKIVSSSFLIIFLFAGGGWTSTKRQWDILSTSKPCKPSKMRTNASLCSLEHRRLKVCKFGRYETSVHAK</sequence>
<keyword evidence="1" id="KW-0812">Transmembrane</keyword>
<keyword evidence="1" id="KW-0472">Membrane</keyword>
<keyword evidence="1" id="KW-1133">Transmembrane helix</keyword>
<reference evidence="2" key="1">
    <citation type="submission" date="2018-02" db="EMBL/GenBank/DDBJ databases">
        <title>Rhizophora mucronata_Transcriptome.</title>
        <authorList>
            <person name="Meera S.P."/>
            <person name="Sreeshan A."/>
            <person name="Augustine A."/>
        </authorList>
    </citation>
    <scope>NUCLEOTIDE SEQUENCE</scope>
    <source>
        <tissue evidence="2">Leaf</tissue>
    </source>
</reference>
<dbReference type="AlphaFoldDB" id="A0A2P2P3S0"/>
<protein>
    <submittedName>
        <fullName evidence="2">Uncharacterized protein</fullName>
    </submittedName>
</protein>
<proteinExistence type="predicted"/>
<evidence type="ECO:0000313" key="2">
    <source>
        <dbReference type="EMBL" id="MBX49372.1"/>
    </source>
</evidence>
<organism evidence="2">
    <name type="scientific">Rhizophora mucronata</name>
    <name type="common">Asiatic mangrove</name>
    <dbReference type="NCBI Taxonomy" id="61149"/>
    <lineage>
        <taxon>Eukaryota</taxon>
        <taxon>Viridiplantae</taxon>
        <taxon>Streptophyta</taxon>
        <taxon>Embryophyta</taxon>
        <taxon>Tracheophyta</taxon>
        <taxon>Spermatophyta</taxon>
        <taxon>Magnoliopsida</taxon>
        <taxon>eudicotyledons</taxon>
        <taxon>Gunneridae</taxon>
        <taxon>Pentapetalae</taxon>
        <taxon>rosids</taxon>
        <taxon>fabids</taxon>
        <taxon>Malpighiales</taxon>
        <taxon>Rhizophoraceae</taxon>
        <taxon>Rhizophora</taxon>
    </lineage>
</organism>
<dbReference type="EMBL" id="GGEC01068888">
    <property type="protein sequence ID" value="MBX49372.1"/>
    <property type="molecule type" value="Transcribed_RNA"/>
</dbReference>